<feature type="binding site" evidence="10">
    <location>
        <position position="23"/>
    </location>
    <ligand>
        <name>[4Fe-4S] cluster</name>
        <dbReference type="ChEBI" id="CHEBI:49883"/>
        <note>4Fe-4S-S-AdoMet</note>
    </ligand>
</feature>
<dbReference type="InterPro" id="IPR006638">
    <property type="entry name" value="Elp3/MiaA/NifB-like_rSAM"/>
</dbReference>
<dbReference type="SFLD" id="SFLDG01388">
    <property type="entry name" value="7_8-didemethyl-8-hydroxy-5-dea"/>
    <property type="match status" value="1"/>
</dbReference>
<dbReference type="GO" id="GO:0016765">
    <property type="term" value="F:transferase activity, transferring alkyl or aryl (other than methyl) groups"/>
    <property type="evidence" value="ECO:0007669"/>
    <property type="project" value="InterPro"/>
</dbReference>
<dbReference type="NCBIfam" id="TIGR03550">
    <property type="entry name" value="F420_cofG"/>
    <property type="match status" value="1"/>
</dbReference>
<evidence type="ECO:0000313" key="12">
    <source>
        <dbReference type="EMBL" id="NEZ54740.1"/>
    </source>
</evidence>
<dbReference type="CDD" id="cd01335">
    <property type="entry name" value="Radical_SAM"/>
    <property type="match status" value="1"/>
</dbReference>
<dbReference type="PANTHER" id="PTHR43076:SF15">
    <property type="entry name" value="7,8-DIDEMETHYL-8-HYDROXY-5-DEAZARIBOFLAVIN SYNTHASE"/>
    <property type="match status" value="1"/>
</dbReference>
<comment type="cofactor">
    <cofactor evidence="10">
        <name>[4Fe-4S] cluster</name>
        <dbReference type="ChEBI" id="CHEBI:49883"/>
    </cofactor>
    <text evidence="10">Binds 1 [4Fe-4S] cluster. The cluster is coordinated with 3 cysteines and an exchangeable S-adenosyl-L-methionine.</text>
</comment>
<dbReference type="NCBIfam" id="NF004884">
    <property type="entry name" value="PRK06245.1"/>
    <property type="match status" value="1"/>
</dbReference>
<dbReference type="InterPro" id="IPR034405">
    <property type="entry name" value="F420"/>
</dbReference>
<keyword evidence="8 10" id="KW-0456">Lyase</keyword>
<name>A0A6M0RFR0_9CYAN</name>
<evidence type="ECO:0000256" key="4">
    <source>
        <dbReference type="ARBA" id="ARBA00022691"/>
    </source>
</evidence>
<keyword evidence="6 10" id="KW-0408">Iron</keyword>
<evidence type="ECO:0000256" key="3">
    <source>
        <dbReference type="ARBA" id="ARBA00022485"/>
    </source>
</evidence>
<dbReference type="UniPathway" id="UPA00072"/>
<dbReference type="InterPro" id="IPR058240">
    <property type="entry name" value="rSAM_sf"/>
</dbReference>
<gene>
    <name evidence="10 12" type="primary">cofG</name>
    <name evidence="12" type="ORF">DXZ20_03330</name>
</gene>
<keyword evidence="13" id="KW-1185">Reference proteome</keyword>
<dbReference type="SFLD" id="SFLDG01064">
    <property type="entry name" value="F420__menaquinone_cofactor_bio"/>
    <property type="match status" value="1"/>
</dbReference>
<dbReference type="PANTHER" id="PTHR43076">
    <property type="entry name" value="FO SYNTHASE (COFH)"/>
    <property type="match status" value="1"/>
</dbReference>
<keyword evidence="7 10" id="KW-0411">Iron-sulfur</keyword>
<comment type="similarity">
    <text evidence="10">Belongs to the radical SAM superfamily. CofG family.</text>
</comment>
<dbReference type="InterPro" id="IPR013785">
    <property type="entry name" value="Aldolase_TIM"/>
</dbReference>
<comment type="subunit">
    <text evidence="10">The FO synthase complex consists of two subunits, CofG and CofH.</text>
</comment>
<sequence length="327" mass="37142">MSLTITYSPAYTLVPTYECFNQCSYCNFRVQPGSDIWLSLPRARAMLQELDAIEILILSGEVHPKSSRRRTWLDRIYDLCHLAIAEGFLPHTNVGPLSFEEMKRLKQVNVSMGLMLEQLTPTLLDNVHHHAPSKRPAVRLEQLMWAGQLQIPFTTGLLLGIGETETDWEETLVAISTLHNQYGHIQEVILQPHQPGERQTQLALPCDDNMLIRAVHITRQILPEDITIQIPPNLVQSTQTLLACLKAGARDLGGIGPLDEVNPTYHHKTLSTLTAQLQTQNYSLTPRLPVYSQYDSWLPANLQQKVQSWRTRLDSRKTLNIQRNCEA</sequence>
<protein>
    <recommendedName>
        <fullName evidence="2 10">7,8-didemethyl-8-hydroxy-5-deazariboflavin synthase</fullName>
        <ecNumber evidence="2 10">4.3.1.32</ecNumber>
    </recommendedName>
    <alternativeName>
        <fullName evidence="10">FO synthase subunit 1</fullName>
    </alternativeName>
</protein>
<dbReference type="GO" id="GO:0005506">
    <property type="term" value="F:iron ion binding"/>
    <property type="evidence" value="ECO:0007669"/>
    <property type="project" value="UniProtKB-UniRule"/>
</dbReference>
<keyword evidence="3 10" id="KW-0004">4Fe-4S</keyword>
<feature type="binding site" evidence="10">
    <location>
        <position position="19"/>
    </location>
    <ligand>
        <name>[4Fe-4S] cluster</name>
        <dbReference type="ChEBI" id="CHEBI:49883"/>
        <note>4Fe-4S-S-AdoMet</note>
    </ligand>
</feature>
<dbReference type="SFLD" id="SFLDS00029">
    <property type="entry name" value="Radical_SAM"/>
    <property type="match status" value="1"/>
</dbReference>
<evidence type="ECO:0000256" key="8">
    <source>
        <dbReference type="ARBA" id="ARBA00023239"/>
    </source>
</evidence>
<comment type="catalytic activity">
    <reaction evidence="9 10">
        <text>5-amino-5-(4-hydroxybenzyl)-6-(D-ribitylimino)-5,6-dihydrouracil + S-adenosyl-L-methionine = 7,8-didemethyl-8-hydroxy-5-deazariboflavin + 5'-deoxyadenosine + L-methionine + NH4(+) + H(+)</text>
        <dbReference type="Rhea" id="RHEA:55204"/>
        <dbReference type="ChEBI" id="CHEBI:15378"/>
        <dbReference type="ChEBI" id="CHEBI:17319"/>
        <dbReference type="ChEBI" id="CHEBI:28938"/>
        <dbReference type="ChEBI" id="CHEBI:57844"/>
        <dbReference type="ChEBI" id="CHEBI:59789"/>
        <dbReference type="ChEBI" id="CHEBI:59904"/>
        <dbReference type="ChEBI" id="CHEBI:85936"/>
        <dbReference type="EC" id="4.3.1.32"/>
    </reaction>
</comment>
<feature type="domain" description="Radical SAM core" evidence="11">
    <location>
        <begin position="5"/>
        <end position="224"/>
    </location>
</feature>
<organism evidence="12 13">
    <name type="scientific">Adonisia turfae CCMR0081</name>
    <dbReference type="NCBI Taxonomy" id="2292702"/>
    <lineage>
        <taxon>Bacteria</taxon>
        <taxon>Bacillati</taxon>
        <taxon>Cyanobacteriota</taxon>
        <taxon>Adonisia</taxon>
        <taxon>Adonisia turfae</taxon>
    </lineage>
</organism>
<evidence type="ECO:0000256" key="2">
    <source>
        <dbReference type="ARBA" id="ARBA00012126"/>
    </source>
</evidence>
<evidence type="ECO:0000256" key="10">
    <source>
        <dbReference type="HAMAP-Rule" id="MF_01611"/>
    </source>
</evidence>
<proteinExistence type="inferred from homology"/>
<dbReference type="InterPro" id="IPR007197">
    <property type="entry name" value="rSAM"/>
</dbReference>
<evidence type="ECO:0000256" key="6">
    <source>
        <dbReference type="ARBA" id="ARBA00023004"/>
    </source>
</evidence>
<keyword evidence="4 10" id="KW-0949">S-adenosyl-L-methionine</keyword>
<evidence type="ECO:0000256" key="5">
    <source>
        <dbReference type="ARBA" id="ARBA00022723"/>
    </source>
</evidence>
<evidence type="ECO:0000259" key="11">
    <source>
        <dbReference type="PROSITE" id="PS51918"/>
    </source>
</evidence>
<evidence type="ECO:0000256" key="9">
    <source>
        <dbReference type="ARBA" id="ARBA00048974"/>
    </source>
</evidence>
<dbReference type="SUPFAM" id="SSF102114">
    <property type="entry name" value="Radical SAM enzymes"/>
    <property type="match status" value="1"/>
</dbReference>
<comment type="pathway">
    <text evidence="1 10">Cofactor biosynthesis; coenzyme F0 biosynthesis.</text>
</comment>
<dbReference type="InterPro" id="IPR019939">
    <property type="entry name" value="CofG_family"/>
</dbReference>
<keyword evidence="5 10" id="KW-0479">Metal-binding</keyword>
<dbReference type="PROSITE" id="PS51918">
    <property type="entry name" value="RADICAL_SAM"/>
    <property type="match status" value="1"/>
</dbReference>
<comment type="function">
    <text evidence="10">Catalyzes the radical-mediated synthesis of 7,8-didemethyl-8-hydroxy-5-deazariboflavin (FO) from 5-amino-5-(4-hydroxybenzyl)-6-(D-ribitylimino)-5,6-dihydrouracil.</text>
</comment>
<dbReference type="GO" id="GO:0044689">
    <property type="term" value="F:7,8-didemethyl-8-hydroxy-5-deazariboflavin synthase activity"/>
    <property type="evidence" value="ECO:0007669"/>
    <property type="project" value="UniProtKB-EC"/>
</dbReference>
<dbReference type="Proteomes" id="UP000481033">
    <property type="component" value="Unassembled WGS sequence"/>
</dbReference>
<dbReference type="SFLD" id="SFLDF00294">
    <property type="entry name" value="7_8-didemethyl-8-hydroxy-5-dea"/>
    <property type="match status" value="1"/>
</dbReference>
<dbReference type="SMART" id="SM00729">
    <property type="entry name" value="Elp3"/>
    <property type="match status" value="1"/>
</dbReference>
<dbReference type="Pfam" id="PF04055">
    <property type="entry name" value="Radical_SAM"/>
    <property type="match status" value="1"/>
</dbReference>
<evidence type="ECO:0000256" key="7">
    <source>
        <dbReference type="ARBA" id="ARBA00023014"/>
    </source>
</evidence>
<accession>A0A6M0RFR0</accession>
<dbReference type="RefSeq" id="WP_163696384.1">
    <property type="nucleotide sequence ID" value="NZ_QXHD01000003.1"/>
</dbReference>
<dbReference type="EMBL" id="QXHD01000003">
    <property type="protein sequence ID" value="NEZ54740.1"/>
    <property type="molecule type" value="Genomic_DNA"/>
</dbReference>
<dbReference type="HAMAP" id="MF_01611">
    <property type="entry name" value="FO_synth_sub1"/>
    <property type="match status" value="1"/>
</dbReference>
<dbReference type="Gene3D" id="3.20.20.70">
    <property type="entry name" value="Aldolase class I"/>
    <property type="match status" value="1"/>
</dbReference>
<dbReference type="EC" id="4.3.1.32" evidence="2 10"/>
<evidence type="ECO:0000256" key="1">
    <source>
        <dbReference type="ARBA" id="ARBA00004712"/>
    </source>
</evidence>
<feature type="binding site" evidence="10">
    <location>
        <position position="26"/>
    </location>
    <ligand>
        <name>[4Fe-4S] cluster</name>
        <dbReference type="ChEBI" id="CHEBI:49883"/>
        <note>4Fe-4S-S-AdoMet</note>
    </ligand>
</feature>
<reference evidence="12 13" key="1">
    <citation type="journal article" date="2020" name="Microb. Ecol.">
        <title>Ecogenomics of the Marine Benthic Filamentous Cyanobacterium Adonisia.</title>
        <authorList>
            <person name="Walter J.M."/>
            <person name="Coutinho F.H."/>
            <person name="Leomil L."/>
            <person name="Hargreaves P.I."/>
            <person name="Campeao M.E."/>
            <person name="Vieira V.V."/>
            <person name="Silva B.S."/>
            <person name="Fistarol G.O."/>
            <person name="Salomon P.S."/>
            <person name="Sawabe T."/>
            <person name="Mino S."/>
            <person name="Hosokawa M."/>
            <person name="Miyashita H."/>
            <person name="Maruyama F."/>
            <person name="van Verk M.C."/>
            <person name="Dutilh B.E."/>
            <person name="Thompson C.C."/>
            <person name="Thompson F.L."/>
        </authorList>
    </citation>
    <scope>NUCLEOTIDE SEQUENCE [LARGE SCALE GENOMIC DNA]</scope>
    <source>
        <strain evidence="12 13">CCMR0081</strain>
    </source>
</reference>
<evidence type="ECO:0000313" key="13">
    <source>
        <dbReference type="Proteomes" id="UP000481033"/>
    </source>
</evidence>
<comment type="caution">
    <text evidence="12">The sequence shown here is derived from an EMBL/GenBank/DDBJ whole genome shotgun (WGS) entry which is preliminary data.</text>
</comment>
<dbReference type="GO" id="GO:0051539">
    <property type="term" value="F:4 iron, 4 sulfur cluster binding"/>
    <property type="evidence" value="ECO:0007669"/>
    <property type="project" value="UniProtKB-KW"/>
</dbReference>
<dbReference type="AlphaFoldDB" id="A0A6M0RFR0"/>